<dbReference type="CTD" id="78775204"/>
<dbReference type="InterPro" id="IPR000719">
    <property type="entry name" value="Prot_kinase_dom"/>
</dbReference>
<comment type="catalytic activity">
    <reaction evidence="8">
        <text>L-seryl-[protein] + ATP = O-phospho-L-seryl-[protein] + ADP + H(+)</text>
        <dbReference type="Rhea" id="RHEA:17989"/>
        <dbReference type="Rhea" id="RHEA-COMP:9863"/>
        <dbReference type="Rhea" id="RHEA-COMP:11604"/>
        <dbReference type="ChEBI" id="CHEBI:15378"/>
        <dbReference type="ChEBI" id="CHEBI:29999"/>
        <dbReference type="ChEBI" id="CHEBI:30616"/>
        <dbReference type="ChEBI" id="CHEBI:83421"/>
        <dbReference type="ChEBI" id="CHEBI:456216"/>
        <dbReference type="EC" id="2.7.11.1"/>
    </reaction>
</comment>
<dbReference type="PROSITE" id="PS00108">
    <property type="entry name" value="PROTEIN_KINASE_ST"/>
    <property type="match status" value="1"/>
</dbReference>
<dbReference type="RefSeq" id="XP_053588037.1">
    <property type="nucleotide sequence ID" value="XM_053728460.1"/>
</dbReference>
<proteinExistence type="predicted"/>
<comment type="caution">
    <text evidence="11">The sequence shown here is derived from an EMBL/GenBank/DDBJ whole genome shotgun (WGS) entry which is preliminary data.</text>
</comment>
<accession>A0A6A5H813</accession>
<dbReference type="PROSITE" id="PS50011">
    <property type="entry name" value="PROTEIN_KINASE_DOM"/>
    <property type="match status" value="1"/>
</dbReference>
<evidence type="ECO:0000256" key="6">
    <source>
        <dbReference type="ARBA" id="ARBA00022840"/>
    </source>
</evidence>
<keyword evidence="3" id="KW-0808">Transferase</keyword>
<dbReference type="Proteomes" id="UP000483820">
    <property type="component" value="Chromosome III"/>
</dbReference>
<keyword evidence="2" id="KW-0723">Serine/threonine-protein kinase</keyword>
<keyword evidence="4" id="KW-0547">Nucleotide-binding</keyword>
<evidence type="ECO:0000313" key="11">
    <source>
        <dbReference type="EMBL" id="KAF1763189.1"/>
    </source>
</evidence>
<evidence type="ECO:0000256" key="5">
    <source>
        <dbReference type="ARBA" id="ARBA00022777"/>
    </source>
</evidence>
<dbReference type="EC" id="2.7.11.1" evidence="1"/>
<reference evidence="11 12" key="1">
    <citation type="submission" date="2019-12" db="EMBL/GenBank/DDBJ databases">
        <title>Chromosome-level assembly of the Caenorhabditis remanei genome.</title>
        <authorList>
            <person name="Teterina A.A."/>
            <person name="Willis J.H."/>
            <person name="Phillips P.C."/>
        </authorList>
    </citation>
    <scope>NUCLEOTIDE SEQUENCE [LARGE SCALE GENOMIC DNA]</scope>
    <source>
        <strain evidence="11 12">PX506</strain>
        <tissue evidence="11">Whole organism</tissue>
    </source>
</reference>
<evidence type="ECO:0000256" key="9">
    <source>
        <dbReference type="SAM" id="MobiDB-lite"/>
    </source>
</evidence>
<keyword evidence="6" id="KW-0067">ATP-binding</keyword>
<evidence type="ECO:0000256" key="2">
    <source>
        <dbReference type="ARBA" id="ARBA00022527"/>
    </source>
</evidence>
<dbReference type="GeneID" id="78775204"/>
<protein>
    <recommendedName>
        <fullName evidence="1">non-specific serine/threonine protein kinase</fullName>
        <ecNumber evidence="1">2.7.11.1</ecNumber>
    </recommendedName>
</protein>
<feature type="region of interest" description="Disordered" evidence="9">
    <location>
        <begin position="187"/>
        <end position="206"/>
    </location>
</feature>
<dbReference type="Gene3D" id="3.30.200.20">
    <property type="entry name" value="Phosphorylase Kinase, domain 1"/>
    <property type="match status" value="1"/>
</dbReference>
<feature type="domain" description="Protein kinase" evidence="10">
    <location>
        <begin position="26"/>
        <end position="305"/>
    </location>
</feature>
<evidence type="ECO:0000256" key="7">
    <source>
        <dbReference type="ARBA" id="ARBA00047899"/>
    </source>
</evidence>
<gene>
    <name evidence="11" type="ORF">GCK72_011455</name>
</gene>
<evidence type="ECO:0000259" key="10">
    <source>
        <dbReference type="PROSITE" id="PS50011"/>
    </source>
</evidence>
<evidence type="ECO:0000256" key="3">
    <source>
        <dbReference type="ARBA" id="ARBA00022679"/>
    </source>
</evidence>
<dbReference type="PANTHER" id="PTHR24356:SF163">
    <property type="entry name" value="3-PHOSPHOINOSITIDE-DEPENDENT PROTEIN KINASE 1-RELATED"/>
    <property type="match status" value="1"/>
</dbReference>
<dbReference type="GO" id="GO:0035556">
    <property type="term" value="P:intracellular signal transduction"/>
    <property type="evidence" value="ECO:0007669"/>
    <property type="project" value="TreeGrafter"/>
</dbReference>
<dbReference type="KEGG" id="crq:GCK72_011455"/>
<dbReference type="SUPFAM" id="SSF56112">
    <property type="entry name" value="Protein kinase-like (PK-like)"/>
    <property type="match status" value="1"/>
</dbReference>
<comment type="catalytic activity">
    <reaction evidence="7">
        <text>L-threonyl-[protein] + ATP = O-phospho-L-threonyl-[protein] + ADP + H(+)</text>
        <dbReference type="Rhea" id="RHEA:46608"/>
        <dbReference type="Rhea" id="RHEA-COMP:11060"/>
        <dbReference type="Rhea" id="RHEA-COMP:11605"/>
        <dbReference type="ChEBI" id="CHEBI:15378"/>
        <dbReference type="ChEBI" id="CHEBI:30013"/>
        <dbReference type="ChEBI" id="CHEBI:30616"/>
        <dbReference type="ChEBI" id="CHEBI:61977"/>
        <dbReference type="ChEBI" id="CHEBI:456216"/>
        <dbReference type="EC" id="2.7.11.1"/>
    </reaction>
</comment>
<feature type="compositionally biased region" description="Basic and acidic residues" evidence="9">
    <location>
        <begin position="194"/>
        <end position="203"/>
    </location>
</feature>
<keyword evidence="5" id="KW-0418">Kinase</keyword>
<dbReference type="AlphaFoldDB" id="A0A6A5H813"/>
<evidence type="ECO:0000256" key="8">
    <source>
        <dbReference type="ARBA" id="ARBA00048679"/>
    </source>
</evidence>
<dbReference type="SMART" id="SM00220">
    <property type="entry name" value="S_TKc"/>
    <property type="match status" value="1"/>
</dbReference>
<dbReference type="InterPro" id="IPR011009">
    <property type="entry name" value="Kinase-like_dom_sf"/>
</dbReference>
<name>A0A6A5H813_CAERE</name>
<dbReference type="Pfam" id="PF00069">
    <property type="entry name" value="Pkinase"/>
    <property type="match status" value="1"/>
</dbReference>
<evidence type="ECO:0000313" key="12">
    <source>
        <dbReference type="Proteomes" id="UP000483820"/>
    </source>
</evidence>
<dbReference type="GO" id="GO:0005524">
    <property type="term" value="F:ATP binding"/>
    <property type="evidence" value="ECO:0007669"/>
    <property type="project" value="UniProtKB-KW"/>
</dbReference>
<sequence>MEVPLNLIKTENARRAAPNMKCMADFVVEKRGRRGLIQHSYCAREKEGAKREVALKVCLKRLILKNKMVEYIHREKEALAELSKKENSHPGVVILYATFQDSDSLYFVLSYAKYGDLWSLIQKQPNNRLTVNDARYYSASLLDVLVHIHSLGIIHRDIKSENVLIKEDGRILLTDFGSAKILKDFSQNKNDTNTQEKREERQPTGRRRSFVGTAQFVTPELLTAELMSPASDIWSFAVTLYQFLDGKFPFEDVSEYLIFRRIQAVLYQFSDDFSDENAKDLIERVLIKEPSARLTSDQIKKHKFYESIDWNKLAEIQPPNIYL</sequence>
<evidence type="ECO:0000256" key="1">
    <source>
        <dbReference type="ARBA" id="ARBA00012513"/>
    </source>
</evidence>
<dbReference type="PANTHER" id="PTHR24356">
    <property type="entry name" value="SERINE/THREONINE-PROTEIN KINASE"/>
    <property type="match status" value="1"/>
</dbReference>
<organism evidence="11 12">
    <name type="scientific">Caenorhabditis remanei</name>
    <name type="common">Caenorhabditis vulgaris</name>
    <dbReference type="NCBI Taxonomy" id="31234"/>
    <lineage>
        <taxon>Eukaryota</taxon>
        <taxon>Metazoa</taxon>
        <taxon>Ecdysozoa</taxon>
        <taxon>Nematoda</taxon>
        <taxon>Chromadorea</taxon>
        <taxon>Rhabditida</taxon>
        <taxon>Rhabditina</taxon>
        <taxon>Rhabditomorpha</taxon>
        <taxon>Rhabditoidea</taxon>
        <taxon>Rhabditidae</taxon>
        <taxon>Peloderinae</taxon>
        <taxon>Caenorhabditis</taxon>
    </lineage>
</organism>
<dbReference type="GO" id="GO:0004674">
    <property type="term" value="F:protein serine/threonine kinase activity"/>
    <property type="evidence" value="ECO:0007669"/>
    <property type="project" value="UniProtKB-KW"/>
</dbReference>
<dbReference type="Gene3D" id="1.10.510.10">
    <property type="entry name" value="Transferase(Phosphotransferase) domain 1"/>
    <property type="match status" value="1"/>
</dbReference>
<dbReference type="EMBL" id="WUAV01000003">
    <property type="protein sequence ID" value="KAF1763189.1"/>
    <property type="molecule type" value="Genomic_DNA"/>
</dbReference>
<dbReference type="InterPro" id="IPR008271">
    <property type="entry name" value="Ser/Thr_kinase_AS"/>
</dbReference>
<evidence type="ECO:0000256" key="4">
    <source>
        <dbReference type="ARBA" id="ARBA00022741"/>
    </source>
</evidence>
<dbReference type="InterPro" id="IPR050236">
    <property type="entry name" value="Ser_Thr_kinase_AGC"/>
</dbReference>